<evidence type="ECO:0000313" key="2">
    <source>
        <dbReference type="EMBL" id="MBS2213891.1"/>
    </source>
</evidence>
<protein>
    <submittedName>
        <fullName evidence="2">Helix-turn-helix transcriptional regulator</fullName>
    </submittedName>
</protein>
<organism evidence="2 3">
    <name type="scientific">Carboxylicivirga mesophila</name>
    <dbReference type="NCBI Taxonomy" id="1166478"/>
    <lineage>
        <taxon>Bacteria</taxon>
        <taxon>Pseudomonadati</taxon>
        <taxon>Bacteroidota</taxon>
        <taxon>Bacteroidia</taxon>
        <taxon>Marinilabiliales</taxon>
        <taxon>Marinilabiliaceae</taxon>
        <taxon>Carboxylicivirga</taxon>
    </lineage>
</organism>
<name>A0ABS5KFU4_9BACT</name>
<reference evidence="2 3" key="1">
    <citation type="journal article" date="2014" name="Int. J. Syst. Evol. Microbiol.">
        <title>Carboxylicivirga gen. nov. in the family Marinilabiliaceae with two novel species, Carboxylicivirga mesophila sp. nov. and Carboxylicivirga taeanensis sp. nov., and reclassification of Cytophaga fermentans as Saccharicrinis fermentans gen. nov., comb. nov.</title>
        <authorList>
            <person name="Yang S.H."/>
            <person name="Seo H.S."/>
            <person name="Woo J.H."/>
            <person name="Oh H.M."/>
            <person name="Jang H."/>
            <person name="Lee J.H."/>
            <person name="Kim S.J."/>
            <person name="Kwon K.K."/>
        </authorList>
    </citation>
    <scope>NUCLEOTIDE SEQUENCE [LARGE SCALE GENOMIC DNA]</scope>
    <source>
        <strain evidence="2 3">JCM 18290</strain>
    </source>
</reference>
<feature type="domain" description="HTH cro/C1-type" evidence="1">
    <location>
        <begin position="6"/>
        <end position="68"/>
    </location>
</feature>
<proteinExistence type="predicted"/>
<dbReference type="InterPro" id="IPR001387">
    <property type="entry name" value="Cro/C1-type_HTH"/>
</dbReference>
<comment type="caution">
    <text evidence="2">The sequence shown here is derived from an EMBL/GenBank/DDBJ whole genome shotgun (WGS) entry which is preliminary data.</text>
</comment>
<dbReference type="Pfam" id="PF13443">
    <property type="entry name" value="HTH_26"/>
    <property type="match status" value="1"/>
</dbReference>
<evidence type="ECO:0000313" key="3">
    <source>
        <dbReference type="Proteomes" id="UP000721861"/>
    </source>
</evidence>
<accession>A0ABS5KFU4</accession>
<gene>
    <name evidence="2" type="ORF">KEM09_20955</name>
</gene>
<dbReference type="Proteomes" id="UP000721861">
    <property type="component" value="Unassembled WGS sequence"/>
</dbReference>
<dbReference type="RefSeq" id="WP_212231706.1">
    <property type="nucleotide sequence ID" value="NZ_JAGUCN010000039.1"/>
</dbReference>
<dbReference type="EMBL" id="JAGUCN010000039">
    <property type="protein sequence ID" value="MBS2213891.1"/>
    <property type="molecule type" value="Genomic_DNA"/>
</dbReference>
<evidence type="ECO:0000259" key="1">
    <source>
        <dbReference type="Pfam" id="PF13443"/>
    </source>
</evidence>
<sequence length="114" mass="13278">MLAYNFDRIFKAKGIDRPFAFLRKVGFSDNFATRVKHNRVKRLDPVLIERLCIAFGCTPNDLMEWQPDKDSEVSDAHPLQQLRRTEKLFDLTKSLSALPLNKLNEIEQILNKMS</sequence>
<keyword evidence="3" id="KW-1185">Reference proteome</keyword>